<dbReference type="Gene3D" id="2.30.110.10">
    <property type="entry name" value="Electron Transport, Fmn-binding Protein, Chain A"/>
    <property type="match status" value="1"/>
</dbReference>
<feature type="signal peptide" evidence="2">
    <location>
        <begin position="1"/>
        <end position="19"/>
    </location>
</feature>
<evidence type="ECO:0000256" key="1">
    <source>
        <dbReference type="SAM" id="MobiDB-lite"/>
    </source>
</evidence>
<name>A0AAD5TP65_9FUNG</name>
<dbReference type="InterPro" id="IPR055343">
    <property type="entry name" value="CREG_beta-barrel"/>
</dbReference>
<proteinExistence type="predicted"/>
<protein>
    <recommendedName>
        <fullName evidence="3">CREG-like beta-barrel domain-containing protein</fullName>
    </recommendedName>
</protein>
<feature type="compositionally biased region" description="Low complexity" evidence="1">
    <location>
        <begin position="194"/>
        <end position="203"/>
    </location>
</feature>
<organism evidence="4 5">
    <name type="scientific">Geranomyces variabilis</name>
    <dbReference type="NCBI Taxonomy" id="109894"/>
    <lineage>
        <taxon>Eukaryota</taxon>
        <taxon>Fungi</taxon>
        <taxon>Fungi incertae sedis</taxon>
        <taxon>Chytridiomycota</taxon>
        <taxon>Chytridiomycota incertae sedis</taxon>
        <taxon>Chytridiomycetes</taxon>
        <taxon>Spizellomycetales</taxon>
        <taxon>Powellomycetaceae</taxon>
        <taxon>Geranomyces</taxon>
    </lineage>
</organism>
<gene>
    <name evidence="4" type="ORF">HDU87_008079</name>
</gene>
<comment type="caution">
    <text evidence="4">The sequence shown here is derived from an EMBL/GenBank/DDBJ whole genome shotgun (WGS) entry which is preliminary data.</text>
</comment>
<dbReference type="Proteomes" id="UP001212152">
    <property type="component" value="Unassembled WGS sequence"/>
</dbReference>
<evidence type="ECO:0000256" key="2">
    <source>
        <dbReference type="SAM" id="SignalP"/>
    </source>
</evidence>
<dbReference type="PANTHER" id="PTHR37273:SF1">
    <property type="entry name" value="ADL397C-AP"/>
    <property type="match status" value="1"/>
</dbReference>
<feature type="domain" description="CREG-like beta-barrel" evidence="3">
    <location>
        <begin position="22"/>
        <end position="185"/>
    </location>
</feature>
<evidence type="ECO:0000313" key="4">
    <source>
        <dbReference type="EMBL" id="KAJ3182740.1"/>
    </source>
</evidence>
<evidence type="ECO:0000313" key="5">
    <source>
        <dbReference type="Proteomes" id="UP001212152"/>
    </source>
</evidence>
<sequence>MFYVFVLLLSVLCFGSVRAEHSAKESAALARQLVADASLGDISTVMSGPIGDAKVADHPFVTPEYVADDGNGNLLVYLVTWGTHAQNQEQNKAASISVASADFTRPPPTSRGSLDEARVSLLGSLERIIDDEEIAVARHVFQTRHPDAAFFPHSSAYFRLVPAAIRWIGGFGDRHFNGWIPLDLYRGADPAPPAATSAPNSAPQYLPRTRPLRLQSRNSGSAIARV</sequence>
<dbReference type="InterPro" id="IPR012349">
    <property type="entry name" value="Split_barrel_FMN-bd"/>
</dbReference>
<keyword evidence="5" id="KW-1185">Reference proteome</keyword>
<reference evidence="4" key="1">
    <citation type="submission" date="2020-05" db="EMBL/GenBank/DDBJ databases">
        <title>Phylogenomic resolution of chytrid fungi.</title>
        <authorList>
            <person name="Stajich J.E."/>
            <person name="Amses K."/>
            <person name="Simmons R."/>
            <person name="Seto K."/>
            <person name="Myers J."/>
            <person name="Bonds A."/>
            <person name="Quandt C.A."/>
            <person name="Barry K."/>
            <person name="Liu P."/>
            <person name="Grigoriev I."/>
            <person name="Longcore J.E."/>
            <person name="James T.Y."/>
        </authorList>
    </citation>
    <scope>NUCLEOTIDE SEQUENCE</scope>
    <source>
        <strain evidence="4">JEL0379</strain>
    </source>
</reference>
<dbReference type="PANTHER" id="PTHR37273">
    <property type="entry name" value="CHROMOSOME 8, WHOLE GENOME SHOTGUN SEQUENCE"/>
    <property type="match status" value="1"/>
</dbReference>
<keyword evidence="2" id="KW-0732">Signal</keyword>
<dbReference type="AlphaFoldDB" id="A0AAD5TP65"/>
<accession>A0AAD5TP65</accession>
<feature type="region of interest" description="Disordered" evidence="1">
    <location>
        <begin position="191"/>
        <end position="211"/>
    </location>
</feature>
<dbReference type="SUPFAM" id="SSF50475">
    <property type="entry name" value="FMN-binding split barrel"/>
    <property type="match status" value="1"/>
</dbReference>
<evidence type="ECO:0000259" key="3">
    <source>
        <dbReference type="Pfam" id="PF13883"/>
    </source>
</evidence>
<feature type="chain" id="PRO_5042184966" description="CREG-like beta-barrel domain-containing protein" evidence="2">
    <location>
        <begin position="20"/>
        <end position="226"/>
    </location>
</feature>
<dbReference type="EMBL" id="JADGJQ010000008">
    <property type="protein sequence ID" value="KAJ3182740.1"/>
    <property type="molecule type" value="Genomic_DNA"/>
</dbReference>
<dbReference type="Pfam" id="PF13883">
    <property type="entry name" value="CREG_beta-barrel"/>
    <property type="match status" value="1"/>
</dbReference>